<accession>A0A6L2MZ55</accession>
<reference evidence="2" key="1">
    <citation type="journal article" date="2019" name="Sci. Rep.">
        <title>Draft genome of Tanacetum cinerariifolium, the natural source of mosquito coil.</title>
        <authorList>
            <person name="Yamashiro T."/>
            <person name="Shiraishi A."/>
            <person name="Satake H."/>
            <person name="Nakayama K."/>
        </authorList>
    </citation>
    <scope>NUCLEOTIDE SEQUENCE</scope>
</reference>
<proteinExistence type="predicted"/>
<dbReference type="InterPro" id="IPR013103">
    <property type="entry name" value="RVT_2"/>
</dbReference>
<dbReference type="Pfam" id="PF07727">
    <property type="entry name" value="RVT_2"/>
    <property type="match status" value="1"/>
</dbReference>
<dbReference type="AlphaFoldDB" id="A0A6L2MZ55"/>
<protein>
    <submittedName>
        <fullName evidence="2">Copia protein</fullName>
    </submittedName>
</protein>
<gene>
    <name evidence="2" type="ORF">Tci_051229</name>
</gene>
<evidence type="ECO:0000259" key="1">
    <source>
        <dbReference type="Pfam" id="PF07727"/>
    </source>
</evidence>
<dbReference type="PANTHER" id="PTHR33067:SF9">
    <property type="entry name" value="RNA-DIRECTED DNA POLYMERASE"/>
    <property type="match status" value="1"/>
</dbReference>
<dbReference type="InterPro" id="IPR021109">
    <property type="entry name" value="Peptidase_aspartic_dom_sf"/>
</dbReference>
<dbReference type="PANTHER" id="PTHR33067">
    <property type="entry name" value="RNA-DIRECTED DNA POLYMERASE-RELATED"/>
    <property type="match status" value="1"/>
</dbReference>
<comment type="caution">
    <text evidence="2">The sequence shown here is derived from an EMBL/GenBank/DDBJ whole genome shotgun (WGS) entry which is preliminary data.</text>
</comment>
<name>A0A6L2MZ55_TANCI</name>
<dbReference type="Gene3D" id="2.40.70.10">
    <property type="entry name" value="Acid Proteases"/>
    <property type="match status" value="1"/>
</dbReference>
<sequence length="559" mass="63828">MQEELLQFKLQEVWTLVDLPYGKRAIGSKWVFKNKLDERGIVIRNKARLVAQRHTQEEGIDFDEVFAPIARIEAIRLFLAYASFKDFVVYQMDVKSAFLYEKIKEEVYVCQPLGFEDPDFPDKVCKVEKALYGFHQAPRAWVISSSDDEALDKEDTSKHRRIDEIDADEDIALVSTHDDELQDEGIEDVKEEEVVEVVTIAKMLIDTVVDATQVTTAIDDVPVSDTETIVTAAPTIIAESTKINIEDDIQAKIDPYAQLSQRFHEEEQLQFTDAEKAKLFMEFIEKRRKIFAAKRDKEKRNKPPTKAQQRSIMMLPAIEVNPANIISTARFKPLMLLALNVVPTAKELHCSAQCLIEDEDFVKRLRETYNVLPRGLFMSDPQEKIIKKEDIGGNFKIPCSIEGLKHVNALVDQGSDVNVMPYSTYMRLADERLAETDIRLSLANHSYIYPLGIAEDLLVEIAEHVYPMEFVIMNIKEDKNRPFILGTPFLTTAMDMIKFDKGTITLRSRKRKISFHRIHESLGNFSSKTKNEFSQSVETASPFTGDAFTMTLIMGSGYS</sequence>
<organism evidence="2">
    <name type="scientific">Tanacetum cinerariifolium</name>
    <name type="common">Dalmatian daisy</name>
    <name type="synonym">Chrysanthemum cinerariifolium</name>
    <dbReference type="NCBI Taxonomy" id="118510"/>
    <lineage>
        <taxon>Eukaryota</taxon>
        <taxon>Viridiplantae</taxon>
        <taxon>Streptophyta</taxon>
        <taxon>Embryophyta</taxon>
        <taxon>Tracheophyta</taxon>
        <taxon>Spermatophyta</taxon>
        <taxon>Magnoliopsida</taxon>
        <taxon>eudicotyledons</taxon>
        <taxon>Gunneridae</taxon>
        <taxon>Pentapetalae</taxon>
        <taxon>asterids</taxon>
        <taxon>campanulids</taxon>
        <taxon>Asterales</taxon>
        <taxon>Asteraceae</taxon>
        <taxon>Asteroideae</taxon>
        <taxon>Anthemideae</taxon>
        <taxon>Anthemidinae</taxon>
        <taxon>Tanacetum</taxon>
    </lineage>
</organism>
<dbReference type="CDD" id="cd00303">
    <property type="entry name" value="retropepsin_like"/>
    <property type="match status" value="1"/>
</dbReference>
<evidence type="ECO:0000313" key="2">
    <source>
        <dbReference type="EMBL" id="GEU79251.1"/>
    </source>
</evidence>
<dbReference type="EMBL" id="BKCJ010007832">
    <property type="protein sequence ID" value="GEU79251.1"/>
    <property type="molecule type" value="Genomic_DNA"/>
</dbReference>
<feature type="domain" description="Reverse transcriptase Ty1/copia-type" evidence="1">
    <location>
        <begin position="12"/>
        <end position="143"/>
    </location>
</feature>